<dbReference type="AlphaFoldDB" id="A0A6N9HP59"/>
<proteinExistence type="predicted"/>
<accession>A0A6N9HP59</accession>
<dbReference type="Pfam" id="PF00149">
    <property type="entry name" value="Metallophos"/>
    <property type="match status" value="1"/>
</dbReference>
<dbReference type="Proteomes" id="UP000448575">
    <property type="component" value="Unassembled WGS sequence"/>
</dbReference>
<evidence type="ECO:0000259" key="1">
    <source>
        <dbReference type="Pfam" id="PF00149"/>
    </source>
</evidence>
<evidence type="ECO:0000313" key="3">
    <source>
        <dbReference type="Proteomes" id="UP000448575"/>
    </source>
</evidence>
<dbReference type="EMBL" id="WWCJ01000027">
    <property type="protein sequence ID" value="MYN05264.1"/>
    <property type="molecule type" value="Genomic_DNA"/>
</dbReference>
<dbReference type="InterPro" id="IPR004843">
    <property type="entry name" value="Calcineurin-like_PHP"/>
</dbReference>
<dbReference type="PANTHER" id="PTHR46546">
    <property type="entry name" value="SHEWANELLA-LIKE PROTEIN PHOSPHATASE 1"/>
    <property type="match status" value="1"/>
</dbReference>
<sequence length="441" mass="46850">MNIKKSLRWLAILLSGMLVLLLAVAGVALYNSKLEVTPNGVHSRLYVPVSSMKYGKVSMLAGTGDNATLPGFLDGPVVRRAADGSWNAAWFCEDRTHQQQAADAQLVIDCGGKRSVYPIALALAPAPAPAANGGVLLMPERVAVLSDIEGNLPFLDGSLAKLGVTDAAGAWAYGKGHLVIVGDAVDRGRDVFAVLWRLYTLAQEAQRAGGGVHMLLGNHEQYILRGNTTRAHLEHVYALDQLGGPIAAFAADTMIGGWLRAQPVVLQMGTVLFTHGGISKATADSGLTVAQLNEAMRNYWSGTPSAKPALDAVLGQGGVTQYRGYLDEADGLASAEDVQHVLDRFGASTVVVGHTLVDKVTMLHGGRVIAVDVNTNDAADEALVFEGGKARVVPVLDRGLPPEQKARGQQRDFQFASASDWRALGRSAWRAVELARLPHPY</sequence>
<dbReference type="Gene3D" id="3.60.21.10">
    <property type="match status" value="1"/>
</dbReference>
<feature type="domain" description="Calcineurin-like phosphoesterase" evidence="1">
    <location>
        <begin position="141"/>
        <end position="357"/>
    </location>
</feature>
<protein>
    <recommendedName>
        <fullName evidence="1">Calcineurin-like phosphoesterase domain-containing protein</fullName>
    </recommendedName>
</protein>
<gene>
    <name evidence="2" type="ORF">GTP41_24515</name>
</gene>
<name>A0A6N9HP59_9BURK</name>
<comment type="caution">
    <text evidence="2">The sequence shown here is derived from an EMBL/GenBank/DDBJ whole genome shotgun (WGS) entry which is preliminary data.</text>
</comment>
<dbReference type="InterPro" id="IPR029052">
    <property type="entry name" value="Metallo-depent_PP-like"/>
</dbReference>
<dbReference type="GO" id="GO:0016787">
    <property type="term" value="F:hydrolase activity"/>
    <property type="evidence" value="ECO:0007669"/>
    <property type="project" value="InterPro"/>
</dbReference>
<reference evidence="2 3" key="1">
    <citation type="submission" date="2019-12" db="EMBL/GenBank/DDBJ databases">
        <title>Novel species isolated from a subtropical stream in China.</title>
        <authorList>
            <person name="Lu H."/>
        </authorList>
    </citation>
    <scope>NUCLEOTIDE SEQUENCE [LARGE SCALE GENOMIC DNA]</scope>
    <source>
        <strain evidence="2 3">DS3</strain>
    </source>
</reference>
<dbReference type="PANTHER" id="PTHR46546:SF4">
    <property type="entry name" value="SHEWANELLA-LIKE PROTEIN PHOSPHATASE 1"/>
    <property type="match status" value="1"/>
</dbReference>
<dbReference type="RefSeq" id="WP_161028213.1">
    <property type="nucleotide sequence ID" value="NZ_WWCJ01000027.1"/>
</dbReference>
<organism evidence="2 3">
    <name type="scientific">Pseudoduganella guangdongensis</name>
    <dbReference type="NCBI Taxonomy" id="2692179"/>
    <lineage>
        <taxon>Bacteria</taxon>
        <taxon>Pseudomonadati</taxon>
        <taxon>Pseudomonadota</taxon>
        <taxon>Betaproteobacteria</taxon>
        <taxon>Burkholderiales</taxon>
        <taxon>Oxalobacteraceae</taxon>
        <taxon>Telluria group</taxon>
        <taxon>Pseudoduganella</taxon>
    </lineage>
</organism>
<keyword evidence="3" id="KW-1185">Reference proteome</keyword>
<dbReference type="SUPFAM" id="SSF56300">
    <property type="entry name" value="Metallo-dependent phosphatases"/>
    <property type="match status" value="1"/>
</dbReference>
<evidence type="ECO:0000313" key="2">
    <source>
        <dbReference type="EMBL" id="MYN05264.1"/>
    </source>
</evidence>